<feature type="compositionally biased region" description="Basic and acidic residues" evidence="2">
    <location>
        <begin position="16"/>
        <end position="27"/>
    </location>
</feature>
<evidence type="ECO:0000256" key="1">
    <source>
        <dbReference type="SAM" id="Coils"/>
    </source>
</evidence>
<dbReference type="AlphaFoldDB" id="A0A445MUH2"/>
<dbReference type="PROSITE" id="PS51782">
    <property type="entry name" value="LYSM"/>
    <property type="match status" value="1"/>
</dbReference>
<keyword evidence="3" id="KW-0812">Transmembrane</keyword>
<feature type="region of interest" description="Disordered" evidence="2">
    <location>
        <begin position="1"/>
        <end position="39"/>
    </location>
</feature>
<dbReference type="Pfam" id="PF01476">
    <property type="entry name" value="LysM"/>
    <property type="match status" value="1"/>
</dbReference>
<sequence length="224" mass="24628">MDLFQNSDEDSGIEMEDMRDIAKEMGQKKKKKKEKNGAGRPSRLSMVIMLIACLISVLAVFANVGGRLTIEDINPLINRLDKLEKNNVNYEQIQNSIAQLSNQVKALEGSVATLEQSGSSLSKELGKFNKQLGQLKASNAPAPVSNQAGAPSVVEKKAVVENRPVTENKAKPQAQPKRVYHEVKQGETLYSISQKYGVTIDQLFDLNNLPENNPISPGQKIIVK</sequence>
<proteinExistence type="predicted"/>
<evidence type="ECO:0000256" key="2">
    <source>
        <dbReference type="SAM" id="MobiDB-lite"/>
    </source>
</evidence>
<protein>
    <recommendedName>
        <fullName evidence="4">LysM domain-containing protein</fullName>
    </recommendedName>
</protein>
<dbReference type="InterPro" id="IPR036779">
    <property type="entry name" value="LysM_dom_sf"/>
</dbReference>
<evidence type="ECO:0000259" key="4">
    <source>
        <dbReference type="PROSITE" id="PS51782"/>
    </source>
</evidence>
<feature type="transmembrane region" description="Helical" evidence="3">
    <location>
        <begin position="44"/>
        <end position="64"/>
    </location>
</feature>
<dbReference type="CDD" id="cd00118">
    <property type="entry name" value="LysM"/>
    <property type="match status" value="1"/>
</dbReference>
<name>A0A445MUH2_9BACT</name>
<reference evidence="5" key="1">
    <citation type="submission" date="2018-01" db="EMBL/GenBank/DDBJ databases">
        <authorList>
            <person name="Regsiter A."/>
            <person name="William W."/>
        </authorList>
    </citation>
    <scope>NUCLEOTIDE SEQUENCE</scope>
    <source>
        <strain evidence="5">TRIP AH-1</strain>
    </source>
</reference>
<gene>
    <name evidence="5" type="ORF">PITCH_A1670026</name>
</gene>
<keyword evidence="3" id="KW-1133">Transmembrane helix</keyword>
<dbReference type="PANTHER" id="PTHR33734">
    <property type="entry name" value="LYSM DOMAIN-CONTAINING GPI-ANCHORED PROTEIN 2"/>
    <property type="match status" value="1"/>
</dbReference>
<organism evidence="5">
    <name type="scientific">uncultured Desulfobacterium sp</name>
    <dbReference type="NCBI Taxonomy" id="201089"/>
    <lineage>
        <taxon>Bacteria</taxon>
        <taxon>Pseudomonadati</taxon>
        <taxon>Thermodesulfobacteriota</taxon>
        <taxon>Desulfobacteria</taxon>
        <taxon>Desulfobacterales</taxon>
        <taxon>Desulfobacteriaceae</taxon>
        <taxon>Desulfobacterium</taxon>
        <taxon>environmental samples</taxon>
    </lineage>
</organism>
<keyword evidence="1" id="KW-0175">Coiled coil</keyword>
<dbReference type="PANTHER" id="PTHR33734:SF22">
    <property type="entry name" value="MEMBRANE-BOUND LYTIC MUREIN TRANSGLYCOSYLASE D"/>
    <property type="match status" value="1"/>
</dbReference>
<evidence type="ECO:0000256" key="3">
    <source>
        <dbReference type="SAM" id="Phobius"/>
    </source>
</evidence>
<dbReference type="EMBL" id="OJIN01000076">
    <property type="protein sequence ID" value="SPD73083.1"/>
    <property type="molecule type" value="Genomic_DNA"/>
</dbReference>
<dbReference type="Gene3D" id="1.20.5.340">
    <property type="match status" value="1"/>
</dbReference>
<feature type="coiled-coil region" evidence="1">
    <location>
        <begin position="83"/>
        <end position="117"/>
    </location>
</feature>
<dbReference type="SUPFAM" id="SSF54106">
    <property type="entry name" value="LysM domain"/>
    <property type="match status" value="1"/>
</dbReference>
<accession>A0A445MUH2</accession>
<dbReference type="InterPro" id="IPR018392">
    <property type="entry name" value="LysM"/>
</dbReference>
<keyword evidence="3" id="KW-0472">Membrane</keyword>
<evidence type="ECO:0000313" key="5">
    <source>
        <dbReference type="EMBL" id="SPD73083.1"/>
    </source>
</evidence>
<feature type="domain" description="LysM" evidence="4">
    <location>
        <begin position="179"/>
        <end position="223"/>
    </location>
</feature>
<dbReference type="Gene3D" id="3.10.350.10">
    <property type="entry name" value="LysM domain"/>
    <property type="match status" value="1"/>
</dbReference>
<dbReference type="SMART" id="SM00257">
    <property type="entry name" value="LysM"/>
    <property type="match status" value="1"/>
</dbReference>